<dbReference type="InterPro" id="IPR010982">
    <property type="entry name" value="Lambda_DNA-bd_dom_sf"/>
</dbReference>
<sequence length="270" mass="30343">MADRSRPQWVRIGRELRRLRLQAGLTQDELAKRLNMSYGTISGIERGVRGTTREVLAQIDHLLSTGGSLQRMWEALNSYNGLPEWFRGVAELERESSEIREYHPLLIPGPLQTEAYIRTILRIGSPALTDEEIEEQVRGRLDRQAILTSERPPILIVVLDETVLRRPFGGRETMGRQLEHLLMVGERPRVTIQVVPIATHLHPGLDGAFHLFTVPHRGQVLYTETRNAGNPVEDPDAIADYTRVFGELRGAALPEATSRDLIASAIGELP</sequence>
<organism evidence="2 3">
    <name type="scientific">Nocardiopsis gilva YIM 90087</name>
    <dbReference type="NCBI Taxonomy" id="1235441"/>
    <lineage>
        <taxon>Bacteria</taxon>
        <taxon>Bacillati</taxon>
        <taxon>Actinomycetota</taxon>
        <taxon>Actinomycetes</taxon>
        <taxon>Streptosporangiales</taxon>
        <taxon>Nocardiopsidaceae</taxon>
        <taxon>Nocardiopsis</taxon>
    </lineage>
</organism>
<dbReference type="RefSeq" id="WP_083919700.1">
    <property type="nucleotide sequence ID" value="NZ_ANBG01000042.1"/>
</dbReference>
<gene>
    <name evidence="2" type="ORF">CDO52_11600</name>
</gene>
<dbReference type="Pfam" id="PF13560">
    <property type="entry name" value="HTH_31"/>
    <property type="match status" value="1"/>
</dbReference>
<dbReference type="PROSITE" id="PS50943">
    <property type="entry name" value="HTH_CROC1"/>
    <property type="match status" value="1"/>
</dbReference>
<dbReference type="InterPro" id="IPR043917">
    <property type="entry name" value="DUF5753"/>
</dbReference>
<dbReference type="GO" id="GO:0003677">
    <property type="term" value="F:DNA binding"/>
    <property type="evidence" value="ECO:0007669"/>
    <property type="project" value="InterPro"/>
</dbReference>
<dbReference type="KEGG" id="ngv:CDO52_11600"/>
<dbReference type="Gene3D" id="1.10.260.40">
    <property type="entry name" value="lambda repressor-like DNA-binding domains"/>
    <property type="match status" value="1"/>
</dbReference>
<reference evidence="2 3" key="1">
    <citation type="submission" date="2017-08" db="EMBL/GenBank/DDBJ databases">
        <title>The complete genome sequence of Nocardiopsis gilva YIM 90087.</title>
        <authorList>
            <person name="Yin M."/>
            <person name="Tang S."/>
        </authorList>
    </citation>
    <scope>NUCLEOTIDE SEQUENCE [LARGE SCALE GENOMIC DNA]</scope>
    <source>
        <strain evidence="2 3">YIM 90087</strain>
    </source>
</reference>
<dbReference type="AlphaFoldDB" id="A0A223SDF8"/>
<dbReference type="InterPro" id="IPR001387">
    <property type="entry name" value="Cro/C1-type_HTH"/>
</dbReference>
<dbReference type="SUPFAM" id="SSF47413">
    <property type="entry name" value="lambda repressor-like DNA-binding domains"/>
    <property type="match status" value="1"/>
</dbReference>
<evidence type="ECO:0000313" key="3">
    <source>
        <dbReference type="Proteomes" id="UP000215005"/>
    </source>
</evidence>
<dbReference type="EMBL" id="CP022753">
    <property type="protein sequence ID" value="ASU86177.1"/>
    <property type="molecule type" value="Genomic_DNA"/>
</dbReference>
<dbReference type="CDD" id="cd00093">
    <property type="entry name" value="HTH_XRE"/>
    <property type="match status" value="1"/>
</dbReference>
<dbReference type="Pfam" id="PF19054">
    <property type="entry name" value="DUF5753"/>
    <property type="match status" value="1"/>
</dbReference>
<evidence type="ECO:0000259" key="1">
    <source>
        <dbReference type="PROSITE" id="PS50943"/>
    </source>
</evidence>
<proteinExistence type="predicted"/>
<protein>
    <submittedName>
        <fullName evidence="2">XRE family transcriptional regulator</fullName>
    </submittedName>
</protein>
<dbReference type="SMART" id="SM00530">
    <property type="entry name" value="HTH_XRE"/>
    <property type="match status" value="1"/>
</dbReference>
<evidence type="ECO:0000313" key="2">
    <source>
        <dbReference type="EMBL" id="ASU86177.1"/>
    </source>
</evidence>
<keyword evidence="3" id="KW-1185">Reference proteome</keyword>
<accession>A0A223SDF8</accession>
<name>A0A223SDF8_9ACTN</name>
<dbReference type="Proteomes" id="UP000215005">
    <property type="component" value="Chromosome"/>
</dbReference>
<feature type="domain" description="HTH cro/C1-type" evidence="1">
    <location>
        <begin position="16"/>
        <end position="69"/>
    </location>
</feature>
<dbReference type="OrthoDB" id="3422637at2"/>